<protein>
    <submittedName>
        <fullName evidence="2">Uncharacterized protein</fullName>
    </submittedName>
</protein>
<dbReference type="EMBL" id="JAVDXZ010000001">
    <property type="protein sequence ID" value="MDR7329270.1"/>
    <property type="molecule type" value="Genomic_DNA"/>
</dbReference>
<organism evidence="2 3">
    <name type="scientific">Corynebacterium guangdongense</name>
    <dbReference type="NCBI Taxonomy" id="1783348"/>
    <lineage>
        <taxon>Bacteria</taxon>
        <taxon>Bacillati</taxon>
        <taxon>Actinomycetota</taxon>
        <taxon>Actinomycetes</taxon>
        <taxon>Mycobacteriales</taxon>
        <taxon>Corynebacteriaceae</taxon>
        <taxon>Corynebacterium</taxon>
    </lineage>
</organism>
<comment type="caution">
    <text evidence="2">The sequence shown here is derived from an EMBL/GenBank/DDBJ whole genome shotgun (WGS) entry which is preliminary data.</text>
</comment>
<evidence type="ECO:0000313" key="3">
    <source>
        <dbReference type="Proteomes" id="UP001180840"/>
    </source>
</evidence>
<keyword evidence="3" id="KW-1185">Reference proteome</keyword>
<evidence type="ECO:0000256" key="1">
    <source>
        <dbReference type="SAM" id="MobiDB-lite"/>
    </source>
</evidence>
<reference evidence="2" key="1">
    <citation type="submission" date="2023-07" db="EMBL/GenBank/DDBJ databases">
        <title>Sequencing the genomes of 1000 actinobacteria strains.</title>
        <authorList>
            <person name="Klenk H.-P."/>
        </authorList>
    </citation>
    <scope>NUCLEOTIDE SEQUENCE</scope>
    <source>
        <strain evidence="2">DSM 107476</strain>
    </source>
</reference>
<gene>
    <name evidence="2" type="ORF">J2S39_000946</name>
</gene>
<name>A0ABU1ZWZ0_9CORY</name>
<dbReference type="RefSeq" id="WP_290198229.1">
    <property type="nucleotide sequence ID" value="NZ_CP047654.1"/>
</dbReference>
<accession>A0ABU1ZWZ0</accession>
<proteinExistence type="predicted"/>
<evidence type="ECO:0000313" key="2">
    <source>
        <dbReference type="EMBL" id="MDR7329270.1"/>
    </source>
</evidence>
<dbReference type="Proteomes" id="UP001180840">
    <property type="component" value="Unassembled WGS sequence"/>
</dbReference>
<sequence length="56" mass="5934">MTAPKPSDPRRPGGITPGEVDERLSRILGTPAATLADEAEQLEAAHDVLNQALQNN</sequence>
<feature type="region of interest" description="Disordered" evidence="1">
    <location>
        <begin position="1"/>
        <end position="22"/>
    </location>
</feature>